<accession>A0A132A8Q4</accession>
<reference evidence="2 3" key="1">
    <citation type="journal article" date="2015" name="Parasit. Vectors">
        <title>Draft genome of the scabies mite.</title>
        <authorList>
            <person name="Rider S.D.Jr."/>
            <person name="Morgan M.S."/>
            <person name="Arlian L.G."/>
        </authorList>
    </citation>
    <scope>NUCLEOTIDE SEQUENCE [LARGE SCALE GENOMIC DNA]</scope>
    <source>
        <strain evidence="2">Arlian Lab</strain>
    </source>
</reference>
<evidence type="ECO:0000256" key="1">
    <source>
        <dbReference type="SAM" id="MobiDB-lite"/>
    </source>
</evidence>
<dbReference type="Proteomes" id="UP000616769">
    <property type="component" value="Unassembled WGS sequence"/>
</dbReference>
<dbReference type="GO" id="GO:0051295">
    <property type="term" value="P:establishment of meiotic spindle localization"/>
    <property type="evidence" value="ECO:0007669"/>
    <property type="project" value="TreeGrafter"/>
</dbReference>
<gene>
    <name evidence="2" type="ORF">QR98_0057760</name>
</gene>
<dbReference type="GO" id="GO:0036089">
    <property type="term" value="P:cleavage furrow formation"/>
    <property type="evidence" value="ECO:0007669"/>
    <property type="project" value="TreeGrafter"/>
</dbReference>
<comment type="caution">
    <text evidence="2">The sequence shown here is derived from an EMBL/GenBank/DDBJ whole genome shotgun (WGS) entry which is preliminary data.</text>
</comment>
<dbReference type="InterPro" id="IPR029901">
    <property type="entry name" value="Spire"/>
</dbReference>
<feature type="compositionally biased region" description="Low complexity" evidence="1">
    <location>
        <begin position="180"/>
        <end position="205"/>
    </location>
</feature>
<dbReference type="GO" id="GO:0030041">
    <property type="term" value="P:actin filament polymerization"/>
    <property type="evidence" value="ECO:0007669"/>
    <property type="project" value="TreeGrafter"/>
</dbReference>
<dbReference type="EMBL" id="JXLN01011455">
    <property type="protein sequence ID" value="KPM07287.1"/>
    <property type="molecule type" value="Genomic_DNA"/>
</dbReference>
<dbReference type="PANTHER" id="PTHR21345">
    <property type="entry name" value="SPIRE"/>
    <property type="match status" value="1"/>
</dbReference>
<evidence type="ECO:0000313" key="3">
    <source>
        <dbReference type="Proteomes" id="UP000616769"/>
    </source>
</evidence>
<dbReference type="GO" id="GO:0030659">
    <property type="term" value="C:cytoplasmic vesicle membrane"/>
    <property type="evidence" value="ECO:0007669"/>
    <property type="project" value="TreeGrafter"/>
</dbReference>
<dbReference type="Gene3D" id="1.10.510.10">
    <property type="entry name" value="Transferase(Phosphotransferase) domain 1"/>
    <property type="match status" value="2"/>
</dbReference>
<evidence type="ECO:0000313" key="2">
    <source>
        <dbReference type="EMBL" id="KPM07287.1"/>
    </source>
</evidence>
<dbReference type="GO" id="GO:0003779">
    <property type="term" value="F:actin binding"/>
    <property type="evidence" value="ECO:0007669"/>
    <property type="project" value="InterPro"/>
</dbReference>
<dbReference type="VEuPathDB" id="VectorBase:SSCA007094"/>
<dbReference type="PANTHER" id="PTHR21345:SF3">
    <property type="entry name" value="PROTEIN SPIRE"/>
    <property type="match status" value="1"/>
</dbReference>
<feature type="compositionally biased region" description="Acidic residues" evidence="1">
    <location>
        <begin position="252"/>
        <end position="268"/>
    </location>
</feature>
<dbReference type="GO" id="GO:0048193">
    <property type="term" value="P:Golgi vesicle transport"/>
    <property type="evidence" value="ECO:0007669"/>
    <property type="project" value="TreeGrafter"/>
</dbReference>
<dbReference type="GO" id="GO:0045010">
    <property type="term" value="P:actin nucleation"/>
    <property type="evidence" value="ECO:0007669"/>
    <property type="project" value="InterPro"/>
</dbReference>
<organism evidence="2 3">
    <name type="scientific">Sarcoptes scabiei</name>
    <name type="common">Itch mite</name>
    <name type="synonym">Acarus scabiei</name>
    <dbReference type="NCBI Taxonomy" id="52283"/>
    <lineage>
        <taxon>Eukaryota</taxon>
        <taxon>Metazoa</taxon>
        <taxon>Ecdysozoa</taxon>
        <taxon>Arthropoda</taxon>
        <taxon>Chelicerata</taxon>
        <taxon>Arachnida</taxon>
        <taxon>Acari</taxon>
        <taxon>Acariformes</taxon>
        <taxon>Sarcoptiformes</taxon>
        <taxon>Astigmata</taxon>
        <taxon>Psoroptidia</taxon>
        <taxon>Sarcoptoidea</taxon>
        <taxon>Sarcoptidae</taxon>
        <taxon>Sarcoptinae</taxon>
        <taxon>Sarcoptes</taxon>
    </lineage>
</organism>
<feature type="region of interest" description="Disordered" evidence="1">
    <location>
        <begin position="179"/>
        <end position="205"/>
    </location>
</feature>
<dbReference type="GO" id="GO:0040038">
    <property type="term" value="P:polar body extrusion after meiotic divisions"/>
    <property type="evidence" value="ECO:0007669"/>
    <property type="project" value="TreeGrafter"/>
</dbReference>
<proteinExistence type="predicted"/>
<protein>
    <submittedName>
        <fullName evidence="2">Spire-type actin nucleation factor-like protein</fullName>
    </submittedName>
</protein>
<dbReference type="AlphaFoldDB" id="A0A132A8Q4"/>
<dbReference type="OrthoDB" id="10043757at2759"/>
<dbReference type="GO" id="GO:0005938">
    <property type="term" value="C:cell cortex"/>
    <property type="evidence" value="ECO:0007669"/>
    <property type="project" value="TreeGrafter"/>
</dbReference>
<feature type="region of interest" description="Disordered" evidence="1">
    <location>
        <begin position="244"/>
        <end position="268"/>
    </location>
</feature>
<sequence>MMMNTLGFILETFQCNINQEQAWALIYQSTKTLNELLNDFERKETNSERSIAINDEDNSGDVNRDDDCFCLGRLKTFVDIKIDSNGNVEPSTWIISRDSKSSRDLFEKNSQSIANEDRVDDACSSGSSSTSIKNKTLLIIKSKSHKRITNESINNLIASLATVIYLALEWNWQRKKTRSPKTTTRTITSTTTKETKPTSSSSSTTTTATAVKNFKYIDDDDDSEEEDNDDVKFTKNVQLDNCEINLDHNDGDECDGVDDDDDDDDDQELDLDESLESLMLSMLRGSENKDLVDEGYIDALEENGLHLVLQKCRNHFDELISMDNPKNSIVLEILSTVPRNSINQIGPDYYYRTVCKMMMDEAIKLHKLVKQFCDRTKEQQKQLQQKLSNEHLFKMFNNVHCLDSFQNHQLESEQENLKTWAQAWIKVMSEMRFGVHLRPITPILRSDRTKTSITESKGEEFQNLLRKQRNNLSKTLVRSCEENRSINDCVLSKSISFPIKSLESHSMLPPPITQKSIVDCLQRLKPVSERKVKPRIDPEPCLHDRLMSEIKHQDWKLRPTLTNIKPSIERNGFNNYDDYDDEDDDNQFPKTGFFSNDRSRNLSMLGLPHQTSTPKINQSTISNSSNDILRQPIATKKIDEYAENIPIVFYIIGITYQINE</sequence>
<dbReference type="GO" id="GO:0008017">
    <property type="term" value="F:microtubule binding"/>
    <property type="evidence" value="ECO:0007669"/>
    <property type="project" value="TreeGrafter"/>
</dbReference>
<dbReference type="GO" id="GO:0051639">
    <property type="term" value="P:actin filament network formation"/>
    <property type="evidence" value="ECO:0007669"/>
    <property type="project" value="TreeGrafter"/>
</dbReference>
<name>A0A132A8Q4_SARSC</name>